<feature type="repeat" description="WD" evidence="4">
    <location>
        <begin position="619"/>
        <end position="658"/>
    </location>
</feature>
<proteinExistence type="inferred from homology"/>
<sequence length="842" mass="93264">MASSTTFDPEDLANAAAAVASQLAAGGDTAQRPLRTSQSFRMDEGYSGEETPSLYEDPNQREDMRSARDNGELKIPAWMAGLNDALREEYAYKLVRTLPTSHIASLVDRLVPILHLDFVQILPSELSLQVLSYLPARSLLSASLASRTWRRFALEPRLWRDLYRSVGWEENSAEVRLFESQMRERADEEARQQQQAKRKAEEQRDEEKQMRDQARRNMDRFRASIPPHIEGSNISGGPMDTSGEWPAQGSNTTPPYDTPTQTPDSSDMNYYPSGSESQRTVRGSTNPGISFGSAAAMSEDDDMYPSSLSRPVLLPTYQEQSLPIRPTLTTPGYSNQMRLNWAFLYKNRKMLEDNWLHNRYTTFQIPHPNHPLEGHTECIYTIQYSPNFLVSGSRDRTVRIWNMRTRRLVGEPLKGHNGSVLCLQFDESPDEDILITGSSDSSVIIWQFSTGKILKTIEKAHQESVLNLKFSKKWLITCSKDKFIKVWNREHLETTHKDYPWHSKYLFGNGAEARQHPHHPSNIGQNQSVWTVQDPSSASGFGLQNPYASSAGTNRGFGSRAPPKGAVRAIPAYSTVQNLVGHGAAVNAIQLHGELIASASGDRLIKLWNLRTGLCEKTFMGHSKGIACIQFDGRTIVSGSSDQTIRVFDAETQAELATLQGHGALVRTVQATKSRIVSGSYDESVRIWRKDSEDRWVPGPVLRQTPSPSHRTAAAAGAGHPANAGAQLAALAYSSAVHMHQIQHVGGPGFAGAVAAAQLLPSHHHHTQFQPTVLPQPGAAVPGAVPTPHTGHASATTHRVFKLQFDARWIICCSQDSKIIGWDYAADEEGIVEASRFFKGGS</sequence>
<dbReference type="SMART" id="SM00256">
    <property type="entry name" value="FBOX"/>
    <property type="match status" value="1"/>
</dbReference>
<comment type="similarity">
    <text evidence="1">Belongs to the WD repeat MET30/SCONB/SCON-2 family.</text>
</comment>
<comment type="caution">
    <text evidence="7">The sequence shown here is derived from an EMBL/GenBank/DDBJ whole genome shotgun (WGS) entry which is preliminary data.</text>
</comment>
<evidence type="ECO:0000256" key="1">
    <source>
        <dbReference type="ARBA" id="ARBA00007968"/>
    </source>
</evidence>
<dbReference type="Pfam" id="PF12937">
    <property type="entry name" value="F-box-like"/>
    <property type="match status" value="1"/>
</dbReference>
<dbReference type="SUPFAM" id="SSF50978">
    <property type="entry name" value="WD40 repeat-like"/>
    <property type="match status" value="1"/>
</dbReference>
<dbReference type="EMBL" id="JBBBZM010000108">
    <property type="protein sequence ID" value="KAL0633948.1"/>
    <property type="molecule type" value="Genomic_DNA"/>
</dbReference>
<dbReference type="PROSITE" id="PS00678">
    <property type="entry name" value="WD_REPEATS_1"/>
    <property type="match status" value="2"/>
</dbReference>
<dbReference type="InterPro" id="IPR015943">
    <property type="entry name" value="WD40/YVTN_repeat-like_dom_sf"/>
</dbReference>
<feature type="region of interest" description="Disordered" evidence="5">
    <location>
        <begin position="186"/>
        <end position="285"/>
    </location>
</feature>
<dbReference type="InterPro" id="IPR036047">
    <property type="entry name" value="F-box-like_dom_sf"/>
</dbReference>
<evidence type="ECO:0000259" key="6">
    <source>
        <dbReference type="PROSITE" id="PS50181"/>
    </source>
</evidence>
<dbReference type="Gene3D" id="2.130.10.10">
    <property type="entry name" value="YVTN repeat-like/Quinoprotein amine dehydrogenase"/>
    <property type="match status" value="2"/>
</dbReference>
<organism evidence="7 8">
    <name type="scientific">Discina gigas</name>
    <dbReference type="NCBI Taxonomy" id="1032678"/>
    <lineage>
        <taxon>Eukaryota</taxon>
        <taxon>Fungi</taxon>
        <taxon>Dikarya</taxon>
        <taxon>Ascomycota</taxon>
        <taxon>Pezizomycotina</taxon>
        <taxon>Pezizomycetes</taxon>
        <taxon>Pezizales</taxon>
        <taxon>Discinaceae</taxon>
        <taxon>Discina</taxon>
    </lineage>
</organism>
<feature type="repeat" description="WD" evidence="4">
    <location>
        <begin position="579"/>
        <end position="618"/>
    </location>
</feature>
<reference evidence="7 8" key="1">
    <citation type="submission" date="2024-02" db="EMBL/GenBank/DDBJ databases">
        <title>Discinaceae phylogenomics.</title>
        <authorList>
            <person name="Dirks A.C."/>
            <person name="James T.Y."/>
        </authorList>
    </citation>
    <scope>NUCLEOTIDE SEQUENCE [LARGE SCALE GENOMIC DNA]</scope>
    <source>
        <strain evidence="7 8">ACD0624</strain>
    </source>
</reference>
<dbReference type="Pfam" id="PF00400">
    <property type="entry name" value="WD40"/>
    <property type="match status" value="6"/>
</dbReference>
<dbReference type="Proteomes" id="UP001447188">
    <property type="component" value="Unassembled WGS sequence"/>
</dbReference>
<feature type="region of interest" description="Disordered" evidence="5">
    <location>
        <begin position="698"/>
        <end position="720"/>
    </location>
</feature>
<dbReference type="CDD" id="cd00200">
    <property type="entry name" value="WD40"/>
    <property type="match status" value="1"/>
</dbReference>
<feature type="compositionally biased region" description="Basic and acidic residues" evidence="5">
    <location>
        <begin position="58"/>
        <end position="68"/>
    </location>
</feature>
<keyword evidence="8" id="KW-1185">Reference proteome</keyword>
<feature type="domain" description="F-box" evidence="6">
    <location>
        <begin position="116"/>
        <end position="162"/>
    </location>
</feature>
<feature type="compositionally biased region" description="Low complexity" evidence="5">
    <location>
        <begin position="252"/>
        <end position="264"/>
    </location>
</feature>
<feature type="repeat" description="WD" evidence="4">
    <location>
        <begin position="458"/>
        <end position="497"/>
    </location>
</feature>
<dbReference type="Gene3D" id="1.20.1280.50">
    <property type="match status" value="1"/>
</dbReference>
<keyword evidence="2 4" id="KW-0853">WD repeat</keyword>
<keyword evidence="3" id="KW-0677">Repeat</keyword>
<accession>A0ABR3GDL0</accession>
<protein>
    <recommendedName>
        <fullName evidence="6">F-box domain-containing protein</fullName>
    </recommendedName>
</protein>
<gene>
    <name evidence="7" type="ORF">Q9L58_007131</name>
</gene>
<evidence type="ECO:0000256" key="5">
    <source>
        <dbReference type="SAM" id="MobiDB-lite"/>
    </source>
</evidence>
<feature type="repeat" description="WD" evidence="4">
    <location>
        <begin position="413"/>
        <end position="456"/>
    </location>
</feature>
<dbReference type="PRINTS" id="PR00320">
    <property type="entry name" value="GPROTEINBRPT"/>
</dbReference>
<dbReference type="PANTHER" id="PTHR44129">
    <property type="entry name" value="WD REPEAT-CONTAINING PROTEIN POP1"/>
    <property type="match status" value="1"/>
</dbReference>
<dbReference type="PROSITE" id="PS50082">
    <property type="entry name" value="WD_REPEATS_2"/>
    <property type="match status" value="6"/>
</dbReference>
<feature type="repeat" description="WD" evidence="4">
    <location>
        <begin position="372"/>
        <end position="411"/>
    </location>
</feature>
<evidence type="ECO:0000313" key="7">
    <source>
        <dbReference type="EMBL" id="KAL0633948.1"/>
    </source>
</evidence>
<feature type="repeat" description="WD" evidence="4">
    <location>
        <begin position="659"/>
        <end position="688"/>
    </location>
</feature>
<dbReference type="SUPFAM" id="SSF81383">
    <property type="entry name" value="F-box domain"/>
    <property type="match status" value="1"/>
</dbReference>
<dbReference type="InterPro" id="IPR036322">
    <property type="entry name" value="WD40_repeat_dom_sf"/>
</dbReference>
<evidence type="ECO:0000256" key="2">
    <source>
        <dbReference type="ARBA" id="ARBA00022574"/>
    </source>
</evidence>
<dbReference type="InterPro" id="IPR001680">
    <property type="entry name" value="WD40_rpt"/>
</dbReference>
<name>A0ABR3GDL0_9PEZI</name>
<evidence type="ECO:0000256" key="3">
    <source>
        <dbReference type="ARBA" id="ARBA00022737"/>
    </source>
</evidence>
<dbReference type="InterPro" id="IPR020472">
    <property type="entry name" value="WD40_PAC1"/>
</dbReference>
<dbReference type="InterPro" id="IPR050349">
    <property type="entry name" value="WD_LIS1/nudF_dynein_reg"/>
</dbReference>
<feature type="compositionally biased region" description="Basic and acidic residues" evidence="5">
    <location>
        <begin position="198"/>
        <end position="222"/>
    </location>
</feature>
<dbReference type="SMART" id="SM00320">
    <property type="entry name" value="WD40"/>
    <property type="match status" value="7"/>
</dbReference>
<feature type="compositionally biased region" description="Polar residues" evidence="5">
    <location>
        <begin position="265"/>
        <end position="285"/>
    </location>
</feature>
<dbReference type="PROSITE" id="PS50294">
    <property type="entry name" value="WD_REPEATS_REGION"/>
    <property type="match status" value="4"/>
</dbReference>
<feature type="region of interest" description="Disordered" evidence="5">
    <location>
        <begin position="22"/>
        <end position="68"/>
    </location>
</feature>
<dbReference type="InterPro" id="IPR001810">
    <property type="entry name" value="F-box_dom"/>
</dbReference>
<evidence type="ECO:0000256" key="4">
    <source>
        <dbReference type="PROSITE-ProRule" id="PRU00221"/>
    </source>
</evidence>
<dbReference type="PROSITE" id="PS50181">
    <property type="entry name" value="FBOX"/>
    <property type="match status" value="1"/>
</dbReference>
<dbReference type="InterPro" id="IPR019775">
    <property type="entry name" value="WD40_repeat_CS"/>
</dbReference>
<evidence type="ECO:0000313" key="8">
    <source>
        <dbReference type="Proteomes" id="UP001447188"/>
    </source>
</evidence>